<feature type="domain" description="Flagellar basal-body/hook protein C-terminal" evidence="6">
    <location>
        <begin position="204"/>
        <end position="247"/>
    </location>
</feature>
<dbReference type="GO" id="GO:0071978">
    <property type="term" value="P:bacterial-type flagellum-dependent swarming motility"/>
    <property type="evidence" value="ECO:0007669"/>
    <property type="project" value="TreeGrafter"/>
</dbReference>
<evidence type="ECO:0000256" key="2">
    <source>
        <dbReference type="ARBA" id="ARBA00009677"/>
    </source>
</evidence>
<gene>
    <name evidence="8" type="ORF">COO92_10855</name>
</gene>
<dbReference type="Pfam" id="PF06429">
    <property type="entry name" value="Flg_bbr_C"/>
    <property type="match status" value="1"/>
</dbReference>
<dbReference type="NCBIfam" id="TIGR03506">
    <property type="entry name" value="FlgEFG_subfam"/>
    <property type="match status" value="1"/>
</dbReference>
<feature type="domain" description="Flagellar basal body rod protein N-terminal" evidence="5">
    <location>
        <begin position="6"/>
        <end position="35"/>
    </location>
</feature>
<dbReference type="InterPro" id="IPR020013">
    <property type="entry name" value="Flagellar_FlgE/F/G"/>
</dbReference>
<sequence length="255" mass="28172">MENVSYIALSRQKTLRSMMNNISQNLANMNTTGYKEQRMMFTDWVAKNKDAPFRGEREISLVQDISQYRDTTVGNIEHTNSPLDVALSQPDMFFAVETPSGTQYTRSGNFNLDPGGQLITNDGYPVLSDAGQPLFFNEADGQIEIKGDGTISTDIGQVGKLQVVTIDNVQEMKVTGNTLYRAPDNADGNPDNAAMELVENPGIVQGALEKSNVNSIGAMTQMIDVLRTYQSVTRSLESENERMRNMISKLGDIRA</sequence>
<dbReference type="PANTHER" id="PTHR30435">
    <property type="entry name" value="FLAGELLAR PROTEIN"/>
    <property type="match status" value="1"/>
</dbReference>
<keyword evidence="9" id="KW-1185">Reference proteome</keyword>
<evidence type="ECO:0000259" key="6">
    <source>
        <dbReference type="Pfam" id="PF06429"/>
    </source>
</evidence>
<reference evidence="8 9" key="1">
    <citation type="submission" date="2017-09" db="EMBL/GenBank/DDBJ databases">
        <title>Biodiversity and function of Thalassospira species in the particle-attached aromatic-hydrocarbon-degrading consortia from the surface seawater of the China South Sea.</title>
        <authorList>
            <person name="Dong C."/>
            <person name="Lai Q."/>
            <person name="Shao Z."/>
        </authorList>
    </citation>
    <scope>NUCLEOTIDE SEQUENCE [LARGE SCALE GENOMIC DNA]</scope>
    <source>
        <strain evidence="8 9">139Z-12</strain>
    </source>
</reference>
<dbReference type="EMBL" id="NXGX01000004">
    <property type="protein sequence ID" value="PKR58242.1"/>
    <property type="molecule type" value="Genomic_DNA"/>
</dbReference>
<evidence type="ECO:0000259" key="5">
    <source>
        <dbReference type="Pfam" id="PF00460"/>
    </source>
</evidence>
<evidence type="ECO:0000313" key="8">
    <source>
        <dbReference type="EMBL" id="PKR58242.1"/>
    </source>
</evidence>
<dbReference type="Proteomes" id="UP000233332">
    <property type="component" value="Unassembled WGS sequence"/>
</dbReference>
<keyword evidence="3 4" id="KW-0975">Bacterial flagellum</keyword>
<keyword evidence="8" id="KW-0969">Cilium</keyword>
<comment type="caution">
    <text evidence="8">The sequence shown here is derived from an EMBL/GenBank/DDBJ whole genome shotgun (WGS) entry which is preliminary data.</text>
</comment>
<keyword evidence="8" id="KW-0282">Flagellum</keyword>
<proteinExistence type="inferred from homology"/>
<dbReference type="Pfam" id="PF22692">
    <property type="entry name" value="LlgE_F_G_D1"/>
    <property type="match status" value="1"/>
</dbReference>
<evidence type="ECO:0000256" key="4">
    <source>
        <dbReference type="RuleBase" id="RU362116"/>
    </source>
</evidence>
<name>A0A2N3L603_9PROT</name>
<dbReference type="InterPro" id="IPR010930">
    <property type="entry name" value="Flg_bb/hook_C_dom"/>
</dbReference>
<evidence type="ECO:0000256" key="3">
    <source>
        <dbReference type="ARBA" id="ARBA00023143"/>
    </source>
</evidence>
<evidence type="ECO:0000259" key="7">
    <source>
        <dbReference type="Pfam" id="PF22692"/>
    </source>
</evidence>
<dbReference type="InterPro" id="IPR053967">
    <property type="entry name" value="LlgE_F_G-like_D1"/>
</dbReference>
<dbReference type="GO" id="GO:0009425">
    <property type="term" value="C:bacterial-type flagellum basal body"/>
    <property type="evidence" value="ECO:0007669"/>
    <property type="project" value="UniProtKB-SubCell"/>
</dbReference>
<comment type="similarity">
    <text evidence="2 4">Belongs to the flagella basal body rod proteins family.</text>
</comment>
<organism evidence="8 9">
    <name type="scientific">Thalassospira lohafexi</name>
    <dbReference type="NCBI Taxonomy" id="744227"/>
    <lineage>
        <taxon>Bacteria</taxon>
        <taxon>Pseudomonadati</taxon>
        <taxon>Pseudomonadota</taxon>
        <taxon>Alphaproteobacteria</taxon>
        <taxon>Rhodospirillales</taxon>
        <taxon>Thalassospiraceae</taxon>
        <taxon>Thalassospira</taxon>
    </lineage>
</organism>
<dbReference type="Pfam" id="PF00460">
    <property type="entry name" value="Flg_bb_rod"/>
    <property type="match status" value="1"/>
</dbReference>
<dbReference type="InterPro" id="IPR001444">
    <property type="entry name" value="Flag_bb_rod_N"/>
</dbReference>
<evidence type="ECO:0000313" key="9">
    <source>
        <dbReference type="Proteomes" id="UP000233332"/>
    </source>
</evidence>
<dbReference type="InterPro" id="IPR037925">
    <property type="entry name" value="FlgE/F/G-like"/>
</dbReference>
<dbReference type="SUPFAM" id="SSF117143">
    <property type="entry name" value="Flagellar hook protein flgE"/>
    <property type="match status" value="1"/>
</dbReference>
<protein>
    <submittedName>
        <fullName evidence="8">Flagellar biosynthesis protein FlgF</fullName>
    </submittedName>
</protein>
<feature type="domain" description="Flagellar hook protein FlgE/F/G-like D1" evidence="7">
    <location>
        <begin position="93"/>
        <end position="152"/>
    </location>
</feature>
<dbReference type="PANTHER" id="PTHR30435:SF19">
    <property type="entry name" value="FLAGELLAR BASAL-BODY ROD PROTEIN FLGG"/>
    <property type="match status" value="1"/>
</dbReference>
<dbReference type="RefSeq" id="WP_101302057.1">
    <property type="nucleotide sequence ID" value="NZ_NXGX01000004.1"/>
</dbReference>
<accession>A0A2N3L603</accession>
<evidence type="ECO:0000256" key="1">
    <source>
        <dbReference type="ARBA" id="ARBA00004117"/>
    </source>
</evidence>
<keyword evidence="8" id="KW-0966">Cell projection</keyword>
<dbReference type="AlphaFoldDB" id="A0A2N3L603"/>
<comment type="subcellular location">
    <subcellularLocation>
        <location evidence="1 4">Bacterial flagellum basal body</location>
    </subcellularLocation>
</comment>